<evidence type="ECO:0000313" key="3">
    <source>
        <dbReference type="Proteomes" id="UP000274822"/>
    </source>
</evidence>
<comment type="caution">
    <text evidence="2">The sequence shown here is derived from an EMBL/GenBank/DDBJ whole genome shotgun (WGS) entry which is preliminary data.</text>
</comment>
<dbReference type="AlphaFoldDB" id="A0A433QW11"/>
<gene>
    <name evidence="2" type="ORF">BC938DRAFT_483239</name>
</gene>
<proteinExistence type="predicted"/>
<reference evidence="2 3" key="1">
    <citation type="journal article" date="2018" name="New Phytol.">
        <title>Phylogenomics of Endogonaceae and evolution of mycorrhizas within Mucoromycota.</title>
        <authorList>
            <person name="Chang Y."/>
            <person name="Desiro A."/>
            <person name="Na H."/>
            <person name="Sandor L."/>
            <person name="Lipzen A."/>
            <person name="Clum A."/>
            <person name="Barry K."/>
            <person name="Grigoriev I.V."/>
            <person name="Martin F.M."/>
            <person name="Stajich J.E."/>
            <person name="Smith M.E."/>
            <person name="Bonito G."/>
            <person name="Spatafora J.W."/>
        </authorList>
    </citation>
    <scope>NUCLEOTIDE SEQUENCE [LARGE SCALE GENOMIC DNA]</scope>
    <source>
        <strain evidence="2 3">AD002</strain>
    </source>
</reference>
<accession>A0A433QW11</accession>
<sequence length="476" mass="53660">MSYAITRARSMLNPQPTPVPIRLNADADAEANAESSSADFPTQVMANHHSRTVPEENMHVQRKRELVHIRGDQCFRRPSAPYMRHLCDYCLTPIFYSYWTCSSCGAEMSVDCYDAWDKGGVARASRCSLDRAHIEIQMLRMSKIMNETLEEMWRAVEESVILEGTVANTGTMQRESESEWEEVEMVEESVELEGTVAPIAAGSFDRDVLRVSRIAWTPDYFTKQYGAREVEIIDCETGITASNISKREKHDNGKYKVLKLKAHGPEQRKEEKEDDGGDGEEPMVVGRESIGGKLRLVRRPKGKNMAETSMKPQLERLHAVTKRKRSRSVADNNEDEESSSEEESEERSLTNAGRAANDFDEKALPLSPRTQHGEGSSVDTVAPESRKRARTAQSPKCPVSAVEPKTQVMKKSEEEGVDVPANERGAVGDDIVDDGRQRRKSSVLLEGVEWKWYDMWNQILCKEELKGVVRVFVEGK</sequence>
<feature type="region of interest" description="Disordered" evidence="1">
    <location>
        <begin position="255"/>
        <end position="433"/>
    </location>
</feature>
<name>A0A433QW11_9FUNG</name>
<protein>
    <submittedName>
        <fullName evidence="2">Uncharacterized protein</fullName>
    </submittedName>
</protein>
<dbReference type="Proteomes" id="UP000274822">
    <property type="component" value="Unassembled WGS sequence"/>
</dbReference>
<evidence type="ECO:0000256" key="1">
    <source>
        <dbReference type="SAM" id="MobiDB-lite"/>
    </source>
</evidence>
<organism evidence="2 3">
    <name type="scientific">Jimgerdemannia flammicorona</name>
    <dbReference type="NCBI Taxonomy" id="994334"/>
    <lineage>
        <taxon>Eukaryota</taxon>
        <taxon>Fungi</taxon>
        <taxon>Fungi incertae sedis</taxon>
        <taxon>Mucoromycota</taxon>
        <taxon>Mucoromycotina</taxon>
        <taxon>Endogonomycetes</taxon>
        <taxon>Endogonales</taxon>
        <taxon>Endogonaceae</taxon>
        <taxon>Jimgerdemannia</taxon>
    </lineage>
</organism>
<feature type="compositionally biased region" description="Polar residues" evidence="1">
    <location>
        <begin position="368"/>
        <end position="379"/>
    </location>
</feature>
<keyword evidence="3" id="KW-1185">Reference proteome</keyword>
<evidence type="ECO:0000313" key="2">
    <source>
        <dbReference type="EMBL" id="RUS33924.1"/>
    </source>
</evidence>
<dbReference type="EMBL" id="RBNJ01000838">
    <property type="protein sequence ID" value="RUS33924.1"/>
    <property type="molecule type" value="Genomic_DNA"/>
</dbReference>
<feature type="compositionally biased region" description="Acidic residues" evidence="1">
    <location>
        <begin position="332"/>
        <end position="345"/>
    </location>
</feature>
<feature type="compositionally biased region" description="Acidic residues" evidence="1">
    <location>
        <begin position="272"/>
        <end position="281"/>
    </location>
</feature>